<protein>
    <submittedName>
        <fullName evidence="2">Uncharacterized protein</fullName>
    </submittedName>
</protein>
<dbReference type="Proteomes" id="UP001195483">
    <property type="component" value="Unassembled WGS sequence"/>
</dbReference>
<reference evidence="2" key="1">
    <citation type="journal article" date="2021" name="Genome Biol. Evol.">
        <title>A High-Quality Reference Genome for a Parasitic Bivalve with Doubly Uniparental Inheritance (Bivalvia: Unionida).</title>
        <authorList>
            <person name="Smith C.H."/>
        </authorList>
    </citation>
    <scope>NUCLEOTIDE SEQUENCE</scope>
    <source>
        <strain evidence="2">CHS0354</strain>
    </source>
</reference>
<accession>A0AAE0S474</accession>
<dbReference type="EMBL" id="JAEAOA010001415">
    <property type="protein sequence ID" value="KAK3584874.1"/>
    <property type="molecule type" value="Genomic_DNA"/>
</dbReference>
<sequence>MDGIIRMGTGRKPKFEQEEETQVTARHCFERQINKVTRPIKWLFGKGVVSINVTRHVSGVTFRSRLTAKPLITSTGPGHKAANRLVPFPT</sequence>
<proteinExistence type="predicted"/>
<evidence type="ECO:0000313" key="3">
    <source>
        <dbReference type="Proteomes" id="UP001195483"/>
    </source>
</evidence>
<name>A0AAE0S474_9BIVA</name>
<evidence type="ECO:0000256" key="1">
    <source>
        <dbReference type="SAM" id="MobiDB-lite"/>
    </source>
</evidence>
<reference evidence="2" key="2">
    <citation type="journal article" date="2021" name="Genome Biol. Evol.">
        <title>Developing a high-quality reference genome for a parasitic bivalve with doubly uniparental inheritance (Bivalvia: Unionida).</title>
        <authorList>
            <person name="Smith C.H."/>
        </authorList>
    </citation>
    <scope>NUCLEOTIDE SEQUENCE</scope>
    <source>
        <strain evidence="2">CHS0354</strain>
        <tissue evidence="2">Mantle</tissue>
    </source>
</reference>
<gene>
    <name evidence="2" type="ORF">CHS0354_023459</name>
</gene>
<comment type="caution">
    <text evidence="2">The sequence shown here is derived from an EMBL/GenBank/DDBJ whole genome shotgun (WGS) entry which is preliminary data.</text>
</comment>
<organism evidence="2 3">
    <name type="scientific">Potamilus streckersoni</name>
    <dbReference type="NCBI Taxonomy" id="2493646"/>
    <lineage>
        <taxon>Eukaryota</taxon>
        <taxon>Metazoa</taxon>
        <taxon>Spiralia</taxon>
        <taxon>Lophotrochozoa</taxon>
        <taxon>Mollusca</taxon>
        <taxon>Bivalvia</taxon>
        <taxon>Autobranchia</taxon>
        <taxon>Heteroconchia</taxon>
        <taxon>Palaeoheterodonta</taxon>
        <taxon>Unionida</taxon>
        <taxon>Unionoidea</taxon>
        <taxon>Unionidae</taxon>
        <taxon>Ambleminae</taxon>
        <taxon>Lampsilini</taxon>
        <taxon>Potamilus</taxon>
    </lineage>
</organism>
<evidence type="ECO:0000313" key="2">
    <source>
        <dbReference type="EMBL" id="KAK3584874.1"/>
    </source>
</evidence>
<dbReference type="AlphaFoldDB" id="A0AAE0S474"/>
<keyword evidence="3" id="KW-1185">Reference proteome</keyword>
<feature type="region of interest" description="Disordered" evidence="1">
    <location>
        <begin position="71"/>
        <end position="90"/>
    </location>
</feature>
<reference evidence="2" key="3">
    <citation type="submission" date="2023-05" db="EMBL/GenBank/DDBJ databases">
        <authorList>
            <person name="Smith C.H."/>
        </authorList>
    </citation>
    <scope>NUCLEOTIDE SEQUENCE</scope>
    <source>
        <strain evidence="2">CHS0354</strain>
        <tissue evidence="2">Mantle</tissue>
    </source>
</reference>